<sequence length="225" mass="24337">MAQDMVANTPPQSIAARPGEAGTQTIVIFSDASAAELAPAVQTLQEALVRTYRRSPALMVQQAAVRGLDSGAALERSQARPQLSTGAGSRSQGTRGTSLSSIPAMPPPASGRMAWRKPFSHDGIQASHLGGARWDNVKSRDRAFVTDYAITEDQEDFAKSALFAYALIHHPDRFPPGERKRIEQQIPVRCKTARTKAACKSLLRNTLSSSRKTTDCTAPNHSWRG</sequence>
<feature type="compositionally biased region" description="Polar residues" evidence="1">
    <location>
        <begin position="79"/>
        <end position="101"/>
    </location>
</feature>
<protein>
    <submittedName>
        <fullName evidence="2">Uncharacterized protein</fullName>
    </submittedName>
</protein>
<evidence type="ECO:0000313" key="2">
    <source>
        <dbReference type="EMBL" id="KHL25239.1"/>
    </source>
</evidence>
<dbReference type="SUPFAM" id="SSF56954">
    <property type="entry name" value="Outer membrane efflux proteins (OEP)"/>
    <property type="match status" value="1"/>
</dbReference>
<dbReference type="Proteomes" id="UP000030988">
    <property type="component" value="Unassembled WGS sequence"/>
</dbReference>
<organism evidence="2 3">
    <name type="scientific">Croceibacterium mercuriale</name>
    <dbReference type="NCBI Taxonomy" id="1572751"/>
    <lineage>
        <taxon>Bacteria</taxon>
        <taxon>Pseudomonadati</taxon>
        <taxon>Pseudomonadota</taxon>
        <taxon>Alphaproteobacteria</taxon>
        <taxon>Sphingomonadales</taxon>
        <taxon>Erythrobacteraceae</taxon>
        <taxon>Croceibacterium</taxon>
    </lineage>
</organism>
<keyword evidence="3" id="KW-1185">Reference proteome</keyword>
<comment type="caution">
    <text evidence="2">The sequence shown here is derived from an EMBL/GenBank/DDBJ whole genome shotgun (WGS) entry which is preliminary data.</text>
</comment>
<accession>A0A0B2BV17</accession>
<dbReference type="STRING" id="1572751.PK98_00255"/>
<name>A0A0B2BV17_9SPHN</name>
<reference evidence="2 3" key="1">
    <citation type="submission" date="2014-11" db="EMBL/GenBank/DDBJ databases">
        <title>Draft genome sequence of Kirrobacter mercurialis.</title>
        <authorList>
            <person name="Coil D.A."/>
            <person name="Eisen J.A."/>
        </authorList>
    </citation>
    <scope>NUCLEOTIDE SEQUENCE [LARGE SCALE GENOMIC DNA]</scope>
    <source>
        <strain evidence="2 3">Coronado</strain>
    </source>
</reference>
<feature type="region of interest" description="Disordered" evidence="1">
    <location>
        <begin position="73"/>
        <end position="116"/>
    </location>
</feature>
<evidence type="ECO:0000256" key="1">
    <source>
        <dbReference type="SAM" id="MobiDB-lite"/>
    </source>
</evidence>
<dbReference type="AlphaFoldDB" id="A0A0B2BV17"/>
<dbReference type="EMBL" id="JTDN01000001">
    <property type="protein sequence ID" value="KHL25239.1"/>
    <property type="molecule type" value="Genomic_DNA"/>
</dbReference>
<evidence type="ECO:0000313" key="3">
    <source>
        <dbReference type="Proteomes" id="UP000030988"/>
    </source>
</evidence>
<proteinExistence type="predicted"/>
<gene>
    <name evidence="2" type="ORF">PK98_00255</name>
</gene>